<reference evidence="1" key="2">
    <citation type="journal article" date="2015" name="Data Brief">
        <title>Shoot transcriptome of the giant reed, Arundo donax.</title>
        <authorList>
            <person name="Barrero R.A."/>
            <person name="Guerrero F.D."/>
            <person name="Moolhuijzen P."/>
            <person name="Goolsby J.A."/>
            <person name="Tidwell J."/>
            <person name="Bellgard S.E."/>
            <person name="Bellgard M.I."/>
        </authorList>
    </citation>
    <scope>NUCLEOTIDE SEQUENCE</scope>
    <source>
        <tissue evidence="1">Shoot tissue taken approximately 20 cm above the soil surface</tissue>
    </source>
</reference>
<sequence>MVIPVQLLFGCRLESMVKWIDCHAFAVCT</sequence>
<evidence type="ECO:0000313" key="1">
    <source>
        <dbReference type="EMBL" id="JAD68909.1"/>
    </source>
</evidence>
<dbReference type="EMBL" id="GBRH01228986">
    <property type="protein sequence ID" value="JAD68909.1"/>
    <property type="molecule type" value="Transcribed_RNA"/>
</dbReference>
<dbReference type="AlphaFoldDB" id="A0A0A9BXW6"/>
<name>A0A0A9BXW6_ARUDO</name>
<protein>
    <submittedName>
        <fullName evidence="1">Uncharacterized protein</fullName>
    </submittedName>
</protein>
<accession>A0A0A9BXW6</accession>
<organism evidence="1">
    <name type="scientific">Arundo donax</name>
    <name type="common">Giant reed</name>
    <name type="synonym">Donax arundinaceus</name>
    <dbReference type="NCBI Taxonomy" id="35708"/>
    <lineage>
        <taxon>Eukaryota</taxon>
        <taxon>Viridiplantae</taxon>
        <taxon>Streptophyta</taxon>
        <taxon>Embryophyta</taxon>
        <taxon>Tracheophyta</taxon>
        <taxon>Spermatophyta</taxon>
        <taxon>Magnoliopsida</taxon>
        <taxon>Liliopsida</taxon>
        <taxon>Poales</taxon>
        <taxon>Poaceae</taxon>
        <taxon>PACMAD clade</taxon>
        <taxon>Arundinoideae</taxon>
        <taxon>Arundineae</taxon>
        <taxon>Arundo</taxon>
    </lineage>
</organism>
<reference evidence="1" key="1">
    <citation type="submission" date="2014-09" db="EMBL/GenBank/DDBJ databases">
        <authorList>
            <person name="Magalhaes I.L.F."/>
            <person name="Oliveira U."/>
            <person name="Santos F.R."/>
            <person name="Vidigal T.H.D.A."/>
            <person name="Brescovit A.D."/>
            <person name="Santos A.J."/>
        </authorList>
    </citation>
    <scope>NUCLEOTIDE SEQUENCE</scope>
    <source>
        <tissue evidence="1">Shoot tissue taken approximately 20 cm above the soil surface</tissue>
    </source>
</reference>
<proteinExistence type="predicted"/>